<reference evidence="6" key="1">
    <citation type="journal article" date="2023" name="Plants (Basel)">
        <title>Genomic Analysis of Leptolyngbya boryana CZ1 Reveals Efficient Carbon Fixation Modules.</title>
        <authorList>
            <person name="Bai X."/>
            <person name="Wang H."/>
            <person name="Cheng W."/>
            <person name="Wang J."/>
            <person name="Ma M."/>
            <person name="Hu H."/>
            <person name="Song Z."/>
            <person name="Ma H."/>
            <person name="Fan Y."/>
            <person name="Du C."/>
            <person name="Xu J."/>
        </authorList>
    </citation>
    <scope>NUCLEOTIDE SEQUENCE</scope>
    <source>
        <strain evidence="6">CZ1</strain>
    </source>
</reference>
<dbReference type="InterPro" id="IPR004090">
    <property type="entry name" value="Chemotax_Me-accpt_rcpt"/>
</dbReference>
<dbReference type="SUPFAM" id="SSF58104">
    <property type="entry name" value="Methyl-accepting chemotaxis protein (MCP) signaling domain"/>
    <property type="match status" value="2"/>
</dbReference>
<dbReference type="GO" id="GO:0007165">
    <property type="term" value="P:signal transduction"/>
    <property type="evidence" value="ECO:0007669"/>
    <property type="project" value="UniProtKB-KW"/>
</dbReference>
<reference evidence="6" key="2">
    <citation type="submission" date="2023-07" db="EMBL/GenBank/DDBJ databases">
        <authorList>
            <person name="Bai X.-H."/>
            <person name="Wang H.-H."/>
            <person name="Wang J."/>
            <person name="Ma M.-Y."/>
            <person name="Hu H.-H."/>
            <person name="Song Z.-L."/>
            <person name="Ma H.-G."/>
            <person name="Fan Y."/>
            <person name="Du C.-Y."/>
            <person name="Xu J.-C."/>
        </authorList>
    </citation>
    <scope>NUCLEOTIDE SEQUENCE</scope>
    <source>
        <strain evidence="6">CZ1</strain>
    </source>
</reference>
<dbReference type="Pfam" id="PF00015">
    <property type="entry name" value="MCPsignal"/>
    <property type="match status" value="1"/>
</dbReference>
<feature type="domain" description="HAMP" evidence="5">
    <location>
        <begin position="153"/>
        <end position="205"/>
    </location>
</feature>
<name>A0AA97AX97_LEPBY</name>
<dbReference type="Pfam" id="PF18947">
    <property type="entry name" value="HAMP_2"/>
    <property type="match status" value="1"/>
</dbReference>
<dbReference type="GO" id="GO:0004888">
    <property type="term" value="F:transmembrane signaling receptor activity"/>
    <property type="evidence" value="ECO:0007669"/>
    <property type="project" value="InterPro"/>
</dbReference>
<dbReference type="PANTHER" id="PTHR32089:SF112">
    <property type="entry name" value="LYSOZYME-LIKE PROTEIN-RELATED"/>
    <property type="match status" value="1"/>
</dbReference>
<dbReference type="Gene3D" id="1.10.287.950">
    <property type="entry name" value="Methyl-accepting chemotaxis protein"/>
    <property type="match status" value="1"/>
</dbReference>
<dbReference type="GO" id="GO:0016020">
    <property type="term" value="C:membrane"/>
    <property type="evidence" value="ECO:0007669"/>
    <property type="project" value="InterPro"/>
</dbReference>
<dbReference type="CDD" id="cd06225">
    <property type="entry name" value="HAMP"/>
    <property type="match status" value="1"/>
</dbReference>
<organism evidence="6">
    <name type="scientific">Leptolyngbya boryana CZ1</name>
    <dbReference type="NCBI Taxonomy" id="3060204"/>
    <lineage>
        <taxon>Bacteria</taxon>
        <taxon>Bacillati</taxon>
        <taxon>Cyanobacteriota</taxon>
        <taxon>Cyanophyceae</taxon>
        <taxon>Leptolyngbyales</taxon>
        <taxon>Leptolyngbyaceae</taxon>
        <taxon>Leptolyngbya group</taxon>
        <taxon>Leptolyngbya</taxon>
    </lineage>
</organism>
<dbReference type="Gene3D" id="1.20.120.1530">
    <property type="match status" value="1"/>
</dbReference>
<dbReference type="PROSITE" id="PS50885">
    <property type="entry name" value="HAMP"/>
    <property type="match status" value="2"/>
</dbReference>
<dbReference type="RefSeq" id="WP_316427973.1">
    <property type="nucleotide sequence ID" value="NZ_CP130144.1"/>
</dbReference>
<feature type="domain" description="HAMP" evidence="5">
    <location>
        <begin position="56"/>
        <end position="113"/>
    </location>
</feature>
<evidence type="ECO:0000256" key="1">
    <source>
        <dbReference type="ARBA" id="ARBA00023224"/>
    </source>
</evidence>
<dbReference type="SMART" id="SM00283">
    <property type="entry name" value="MA"/>
    <property type="match status" value="1"/>
</dbReference>
<dbReference type="EMBL" id="CP130144">
    <property type="protein sequence ID" value="WNZ47156.1"/>
    <property type="molecule type" value="Genomic_DNA"/>
</dbReference>
<keyword evidence="1 3" id="KW-0807">Transducer</keyword>
<feature type="domain" description="Methyl-accepting transducer" evidence="4">
    <location>
        <begin position="210"/>
        <end position="453"/>
    </location>
</feature>
<accession>A0AA97AX97</accession>
<protein>
    <submittedName>
        <fullName evidence="6">Methyl-accepting chemotaxis protein</fullName>
    </submittedName>
</protein>
<evidence type="ECO:0000256" key="3">
    <source>
        <dbReference type="PROSITE-ProRule" id="PRU00284"/>
    </source>
</evidence>
<dbReference type="InterPro" id="IPR003660">
    <property type="entry name" value="HAMP_dom"/>
</dbReference>
<evidence type="ECO:0000259" key="5">
    <source>
        <dbReference type="PROSITE" id="PS50885"/>
    </source>
</evidence>
<dbReference type="AlphaFoldDB" id="A0AA97AX97"/>
<dbReference type="InterPro" id="IPR004089">
    <property type="entry name" value="MCPsignal_dom"/>
</dbReference>
<proteinExistence type="inferred from homology"/>
<dbReference type="PRINTS" id="PR00260">
    <property type="entry name" value="CHEMTRNSDUCR"/>
</dbReference>
<gene>
    <name evidence="6" type="ORF">Q2T42_04820</name>
</gene>
<dbReference type="GO" id="GO:0006935">
    <property type="term" value="P:chemotaxis"/>
    <property type="evidence" value="ECO:0007669"/>
    <property type="project" value="InterPro"/>
</dbReference>
<evidence type="ECO:0000256" key="2">
    <source>
        <dbReference type="ARBA" id="ARBA00029447"/>
    </source>
</evidence>
<evidence type="ECO:0000313" key="6">
    <source>
        <dbReference type="EMBL" id="WNZ47156.1"/>
    </source>
</evidence>
<dbReference type="SMART" id="SM00304">
    <property type="entry name" value="HAMP"/>
    <property type="match status" value="3"/>
</dbReference>
<dbReference type="PROSITE" id="PS50111">
    <property type="entry name" value="CHEMOTAXIS_TRANSDUC_2"/>
    <property type="match status" value="1"/>
</dbReference>
<sequence>MVSNSSQKQDSIVAMKATLLAAMQAVNAGDLSVRLDESNGLEEIAQEFNQWISHHQHSAQGISEVERVLSAIAQGNLNARIALEIEEQPLAGEVLQVATQVNAIADQLQLVASEVTRVTREIGTQGKLDSVATVKDVSGDWQALIESVNQMSSQVNEQIRSIAHISRAVAQGDFANQITAENVGEFRVLTDDINQMIQNLRDSLGEIGEISATVASASEELTAVSREMTSNAGQTSEQATSASVSAEQVSQNAATVATAIEEMNLSIREIAKNAAAGAQVAMDAVKTSDQTNATITKLGQSSVEIGKVIKVITSIAQQTNLLALNATIEAARAGDAGRGFAVVASEVKELAKQTAHATEDISQRIEAIQTDTKGAVEAITQITAVINQINDIQNTIASSVEEQTATTNEIARNVTEAAQGSSDIAKNIGVLADNAQMTTTGADNTAQAATELARMAVNLQNIVQQFRGLSS</sequence>
<dbReference type="PANTHER" id="PTHR32089">
    <property type="entry name" value="METHYL-ACCEPTING CHEMOTAXIS PROTEIN MCPB"/>
    <property type="match status" value="1"/>
</dbReference>
<dbReference type="Pfam" id="PF00672">
    <property type="entry name" value="HAMP"/>
    <property type="match status" value="1"/>
</dbReference>
<comment type="similarity">
    <text evidence="2">Belongs to the methyl-accepting chemotaxis (MCP) protein family.</text>
</comment>
<evidence type="ECO:0000259" key="4">
    <source>
        <dbReference type="PROSITE" id="PS50111"/>
    </source>
</evidence>